<gene>
    <name evidence="2" type="ORF">ZT3D7_G1735</name>
</gene>
<accession>A0A1X7RGP9</accession>
<reference evidence="2 3" key="1">
    <citation type="submission" date="2016-06" db="EMBL/GenBank/DDBJ databases">
        <authorList>
            <person name="Kjaerup R.B."/>
            <person name="Dalgaard T.S."/>
            <person name="Juul-Madsen H.R."/>
        </authorList>
    </citation>
    <scope>NUCLEOTIDE SEQUENCE [LARGE SCALE GENOMIC DNA]</scope>
</reference>
<keyword evidence="3" id="KW-1185">Reference proteome</keyword>
<feature type="region of interest" description="Disordered" evidence="1">
    <location>
        <begin position="77"/>
        <end position="161"/>
    </location>
</feature>
<evidence type="ECO:0000256" key="1">
    <source>
        <dbReference type="SAM" id="MobiDB-lite"/>
    </source>
</evidence>
<organism evidence="2 3">
    <name type="scientific">Zymoseptoria tritici (strain ST99CH_3D7)</name>
    <dbReference type="NCBI Taxonomy" id="1276538"/>
    <lineage>
        <taxon>Eukaryota</taxon>
        <taxon>Fungi</taxon>
        <taxon>Dikarya</taxon>
        <taxon>Ascomycota</taxon>
        <taxon>Pezizomycotina</taxon>
        <taxon>Dothideomycetes</taxon>
        <taxon>Dothideomycetidae</taxon>
        <taxon>Mycosphaerellales</taxon>
        <taxon>Mycosphaerellaceae</taxon>
        <taxon>Zymoseptoria</taxon>
    </lineage>
</organism>
<name>A0A1X7RGP9_ZYMT9</name>
<protein>
    <submittedName>
        <fullName evidence="2">Uncharacterized protein</fullName>
    </submittedName>
</protein>
<dbReference type="AlphaFoldDB" id="A0A1X7RGP9"/>
<dbReference type="Proteomes" id="UP000215127">
    <property type="component" value="Chromosome 1"/>
</dbReference>
<proteinExistence type="predicted"/>
<dbReference type="EMBL" id="LT853692">
    <property type="protein sequence ID" value="SMQ46589.1"/>
    <property type="molecule type" value="Genomic_DNA"/>
</dbReference>
<feature type="compositionally biased region" description="Low complexity" evidence="1">
    <location>
        <begin position="100"/>
        <end position="159"/>
    </location>
</feature>
<evidence type="ECO:0000313" key="3">
    <source>
        <dbReference type="Proteomes" id="UP000215127"/>
    </source>
</evidence>
<sequence length="178" mass="19083">MPSLLQELVAHSTPDNTPCTYKGPPIGYCVWAWHPNPNGTIFSYSNIKTVRPAFAQMCQEEHCWYCETDRFKLPVMPPTPRPHHVQPVPIADPVAPPPDSSSSVTSTTSTLTSSAPIPPAAASSPAASSSSAGTDSSFSSGSSFASTTVEPPTTRATTPVHTPVRTCNLEYFRFIYGQ</sequence>
<evidence type="ECO:0000313" key="2">
    <source>
        <dbReference type="EMBL" id="SMQ46589.1"/>
    </source>
</evidence>